<dbReference type="VEuPathDB" id="TrichDB:TVAGG3_0451220"/>
<dbReference type="InParanoid" id="A2FHE9"/>
<organism evidence="1 2">
    <name type="scientific">Trichomonas vaginalis (strain ATCC PRA-98 / G3)</name>
    <dbReference type="NCBI Taxonomy" id="412133"/>
    <lineage>
        <taxon>Eukaryota</taxon>
        <taxon>Metamonada</taxon>
        <taxon>Parabasalia</taxon>
        <taxon>Trichomonadida</taxon>
        <taxon>Trichomonadidae</taxon>
        <taxon>Trichomonas</taxon>
    </lineage>
</organism>
<name>A2FHE9_TRIV3</name>
<evidence type="ECO:0000313" key="1">
    <source>
        <dbReference type="EMBL" id="EAX95666.1"/>
    </source>
</evidence>
<evidence type="ECO:0000313" key="2">
    <source>
        <dbReference type="Proteomes" id="UP000001542"/>
    </source>
</evidence>
<dbReference type="RefSeq" id="XP_001308596.1">
    <property type="nucleotide sequence ID" value="XM_001308595.1"/>
</dbReference>
<reference evidence="1" key="2">
    <citation type="journal article" date="2007" name="Science">
        <title>Draft genome sequence of the sexually transmitted pathogen Trichomonas vaginalis.</title>
        <authorList>
            <person name="Carlton J.M."/>
            <person name="Hirt R.P."/>
            <person name="Silva J.C."/>
            <person name="Delcher A.L."/>
            <person name="Schatz M."/>
            <person name="Zhao Q."/>
            <person name="Wortman J.R."/>
            <person name="Bidwell S.L."/>
            <person name="Alsmark U.C.M."/>
            <person name="Besteiro S."/>
            <person name="Sicheritz-Ponten T."/>
            <person name="Noel C.J."/>
            <person name="Dacks J.B."/>
            <person name="Foster P.G."/>
            <person name="Simillion C."/>
            <person name="Van de Peer Y."/>
            <person name="Miranda-Saavedra D."/>
            <person name="Barton G.J."/>
            <person name="Westrop G.D."/>
            <person name="Mueller S."/>
            <person name="Dessi D."/>
            <person name="Fiori P.L."/>
            <person name="Ren Q."/>
            <person name="Paulsen I."/>
            <person name="Zhang H."/>
            <person name="Bastida-Corcuera F.D."/>
            <person name="Simoes-Barbosa A."/>
            <person name="Brown M.T."/>
            <person name="Hayes R.D."/>
            <person name="Mukherjee M."/>
            <person name="Okumura C.Y."/>
            <person name="Schneider R."/>
            <person name="Smith A.J."/>
            <person name="Vanacova S."/>
            <person name="Villalvazo M."/>
            <person name="Haas B.J."/>
            <person name="Pertea M."/>
            <person name="Feldblyum T.V."/>
            <person name="Utterback T.R."/>
            <person name="Shu C.L."/>
            <person name="Osoegawa K."/>
            <person name="de Jong P.J."/>
            <person name="Hrdy I."/>
            <person name="Horvathova L."/>
            <person name="Zubacova Z."/>
            <person name="Dolezal P."/>
            <person name="Malik S.B."/>
            <person name="Logsdon J.M. Jr."/>
            <person name="Henze K."/>
            <person name="Gupta A."/>
            <person name="Wang C.C."/>
            <person name="Dunne R.L."/>
            <person name="Upcroft J.A."/>
            <person name="Upcroft P."/>
            <person name="White O."/>
            <person name="Salzberg S.L."/>
            <person name="Tang P."/>
            <person name="Chiu C.-H."/>
            <person name="Lee Y.-S."/>
            <person name="Embley T.M."/>
            <person name="Coombs G.H."/>
            <person name="Mottram J.C."/>
            <person name="Tachezy J."/>
            <person name="Fraser-Liggett C.M."/>
            <person name="Johnson P.J."/>
        </authorList>
    </citation>
    <scope>NUCLEOTIDE SEQUENCE [LARGE SCALE GENOMIC DNA]</scope>
    <source>
        <strain evidence="1">G3</strain>
    </source>
</reference>
<protein>
    <submittedName>
        <fullName evidence="1">Uncharacterized protein</fullName>
    </submittedName>
</protein>
<dbReference type="OMA" id="IICHIDI"/>
<sequence>MQYILSQVFLKNKLYYKDSFSLMLKFISKVKHPDIIKGCATRLSKVITNLSEEDCTLFYLLIKEIYENGTDVLPIIKLLWRVIEVQFNEKMKEIYIKKLEILFYDPNLLNDIVNYIVTQDYLPHLFFEVLRSQFFESLTNFTKTSIFNTLFHIGDIDFILDYVEYCNITNMKEIIISHLEQNDNSSCCLLLFPYFYPEGIKKHSDLILSRVSDPKHLSILLESFNLKSVNFHFQQIFNKSIVLQVLDVVSSFNGNSLDSVVDFWEKFFEKEQFLKTQKEQVIQSILNNKKQTSKSIRFILKYSNDFSLDILSSIELNKQIIEIIILESKKSTTDIIDFFFKPKTYDIILLILRVFEEYDTTNKCYFIFPGNSQEITFECDLNLKKFFRKNCLEKDFELFVNNFLGYESKIELKYDKTYNVTKTDLVFERKENLISNFVSCNKYSNIFISYLSQNNELSKVSYKILTRLKLHSSQSYLILTCNEYNILFPEESKYLCKLRLHCIGIVTSNQSLAVKFVNIHNYDNLLRYSVKSKSSLGLYLCLKLFDILDGFNQQSISLIFYEKCISVLDIENKSEVNENTLKLIEKMTPEKYFVGHFNTFFVLCMQKSKYLEIFLKIMEKSKLEDYKEIVLENLKKFDFNFSLFSFLVSQNDIEINDIIIDIVLSSKHDGTENLKLIDKIQNCFISRKLFNNLLEFHIFSLTEYRQFDSLSKGVLLKIFQQFPEYVVEMKKYFDLIYKNHSNFCCFEETNEFYKNFLLFFNKMVDMIDFILCSDFNPSNEIQIQLSDSIFILKEIFCPFYTGNEDFQTLKSILSFITTISHRFSTLDFILLSSQDKNRSNNFLFDTIISLSEVNDNSLNSYFINHVNCKVLFNFPEFLLISIRKNEKIVDKVHLQGVEYEYVSSLSLNDCTLLLYESKIIRTNVFPVQISILYENYSKTKFLQKYYESFLMNDEFNDFIEQMLDINKTFLFDFFCFYLEQSDFRFYENMKSNFRFIDSKNILELDKINKFMLNDDYEIRKSYSEVVNLFLDNNEFDFEQLKNLFIENSFLFLEKGENWDFLCEILLRNIDKKSIDLSKKVLFQDLKEIDNEQIYENVDFETFVFILTNEENLEEFTTEENLKILFSLRNVKSLTKIITKFDIDKLKTFINNYYENTDYLGTLYLSIVDHFEFIFEVCKLENFVFSDNTKIVSFFNEIRVHPSISSSTNHFIESFPHFCLKFMFNSEKNIRESFRDLITTIVNFSSNFEAKTFLLNLMNMLPSLEQKLQIINKDDNCVSTEYFWLLTNICRKGDLYYFVDENSLSFLMSVQNISRMKLETERPLFDIIHFIAECNNGDFFKFIGFMSMTEHLQNIKSKFIILDLMRLCPKNEIDVFMNSSFSKDIFKICFLSEFDDFISHFFLMHIDNLDMIQVCQDMWSCSEECIKRESFSFCFISKKILETNIETSNFFKTMKLDFLLIDSLCVSENEEYINSVVDLLIVYFNTYHDKMNIDIITLLDKSTRYPNIINLLIIIICHIDISSVNNILSYLMTQFGRFISVDSNSTLSLMKKCIDLCDDCELLLNNAVLCVTFLINSGNVFEAVCIVELVCSKNVDTCAKDAKTVLASMINITLCCNTSPVGDSVLKKIPFLCRRMLEVHRWYDNIGYQISQTSGNAELDLYIIKQWLLFSDKIRSYTGIPFPKLNLDQEKFTYIRSLLQNDESTNNSNNSNNNNDHVDNQNYEQIAMIVLLNELFSRN</sequence>
<dbReference type="KEGG" id="tva:4753438"/>
<reference evidence="1" key="1">
    <citation type="submission" date="2006-10" db="EMBL/GenBank/DDBJ databases">
        <authorList>
            <person name="Amadeo P."/>
            <person name="Zhao Q."/>
            <person name="Wortman J."/>
            <person name="Fraser-Liggett C."/>
            <person name="Carlton J."/>
        </authorList>
    </citation>
    <scope>NUCLEOTIDE SEQUENCE</scope>
    <source>
        <strain evidence="1">G3</strain>
    </source>
</reference>
<gene>
    <name evidence="1" type="ORF">TVAG_168750</name>
</gene>
<dbReference type="EMBL" id="DS113794">
    <property type="protein sequence ID" value="EAX95666.1"/>
    <property type="molecule type" value="Genomic_DNA"/>
</dbReference>
<keyword evidence="2" id="KW-1185">Reference proteome</keyword>
<accession>A2FHE9</accession>
<proteinExistence type="predicted"/>
<dbReference type="VEuPathDB" id="TrichDB:TVAG_168750"/>
<dbReference type="Proteomes" id="UP000001542">
    <property type="component" value="Unassembled WGS sequence"/>
</dbReference>